<proteinExistence type="inferred from homology"/>
<dbReference type="Ensembl" id="ENSACAT00000041332.1">
    <property type="protein sequence ID" value="ENSACAP00000031577.1"/>
    <property type="gene ID" value="ENSACAG00000037885.1"/>
</dbReference>
<evidence type="ECO:0000256" key="3">
    <source>
        <dbReference type="ARBA" id="ARBA00022723"/>
    </source>
</evidence>
<evidence type="ECO:0000313" key="14">
    <source>
        <dbReference type="Proteomes" id="UP000001646"/>
    </source>
</evidence>
<protein>
    <recommendedName>
        <fullName evidence="12">C2H2-type domain-containing protein</fullName>
    </recommendedName>
</protein>
<dbReference type="Pfam" id="PF00096">
    <property type="entry name" value="zf-C2H2"/>
    <property type="match status" value="3"/>
</dbReference>
<dbReference type="InterPro" id="IPR036236">
    <property type="entry name" value="Znf_C2H2_sf"/>
</dbReference>
<keyword evidence="5 11" id="KW-0863">Zinc-finger</keyword>
<organism evidence="13 14">
    <name type="scientific">Anolis carolinensis</name>
    <name type="common">Green anole</name>
    <name type="synonym">American chameleon</name>
    <dbReference type="NCBI Taxonomy" id="28377"/>
    <lineage>
        <taxon>Eukaryota</taxon>
        <taxon>Metazoa</taxon>
        <taxon>Chordata</taxon>
        <taxon>Craniata</taxon>
        <taxon>Vertebrata</taxon>
        <taxon>Euteleostomi</taxon>
        <taxon>Lepidosauria</taxon>
        <taxon>Squamata</taxon>
        <taxon>Bifurcata</taxon>
        <taxon>Unidentata</taxon>
        <taxon>Episquamata</taxon>
        <taxon>Toxicofera</taxon>
        <taxon>Iguania</taxon>
        <taxon>Dactyloidae</taxon>
        <taxon>Anolis</taxon>
    </lineage>
</organism>
<feature type="domain" description="C2H2-type" evidence="12">
    <location>
        <begin position="60"/>
        <end position="87"/>
    </location>
</feature>
<evidence type="ECO:0000256" key="4">
    <source>
        <dbReference type="ARBA" id="ARBA00022737"/>
    </source>
</evidence>
<reference evidence="13" key="1">
    <citation type="submission" date="2009-12" db="EMBL/GenBank/DDBJ databases">
        <title>The Genome Sequence of Anolis carolinensis (Green Anole Lizard).</title>
        <authorList>
            <consortium name="The Genome Sequencing Platform"/>
            <person name="Di Palma F."/>
            <person name="Alfoldi J."/>
            <person name="Heiman D."/>
            <person name="Young S."/>
            <person name="Grabherr M."/>
            <person name="Johnson J."/>
            <person name="Lander E.S."/>
            <person name="Lindblad-Toh K."/>
        </authorList>
    </citation>
    <scope>NUCLEOTIDE SEQUENCE [LARGE SCALE GENOMIC DNA]</scope>
    <source>
        <strain evidence="13">JBL SC #1</strain>
    </source>
</reference>
<dbReference type="Proteomes" id="UP000001646">
    <property type="component" value="Unplaced"/>
</dbReference>
<dbReference type="PANTHER" id="PTHR24399:SF54">
    <property type="entry name" value="GASTRULA ZINC FINGER PROTEIN XLCGF26.1-LIKE-RELATED"/>
    <property type="match status" value="1"/>
</dbReference>
<name>A0A803T8N7_ANOCA</name>
<dbReference type="PROSITE" id="PS50157">
    <property type="entry name" value="ZINC_FINGER_C2H2_2"/>
    <property type="match status" value="4"/>
</dbReference>
<reference evidence="13" key="2">
    <citation type="submission" date="2025-08" db="UniProtKB">
        <authorList>
            <consortium name="Ensembl"/>
        </authorList>
    </citation>
    <scope>IDENTIFICATION</scope>
</reference>
<dbReference type="Gene3D" id="3.30.160.60">
    <property type="entry name" value="Classic Zinc Finger"/>
    <property type="match status" value="4"/>
</dbReference>
<evidence type="ECO:0000256" key="2">
    <source>
        <dbReference type="ARBA" id="ARBA00006991"/>
    </source>
</evidence>
<evidence type="ECO:0000256" key="1">
    <source>
        <dbReference type="ARBA" id="ARBA00004123"/>
    </source>
</evidence>
<sequence length="157" mass="17697">MDGIDNGEKNHVCAKCRKHLGHNGVLRRHQQGHREDEGSARERPDKCSVCGQCFTQNVALVCQDCGKCFASSSQLVRHKRCHTGEKPYQCQECGKCFADSSALVSHKRRHTGEKPYQCQECGKCFASSSDLVSHKRLHTGEKFVYVLFLCSFKFVKS</sequence>
<dbReference type="PROSITE" id="PS00028">
    <property type="entry name" value="ZINC_FINGER_C2H2_1"/>
    <property type="match status" value="4"/>
</dbReference>
<feature type="domain" description="C2H2-type" evidence="12">
    <location>
        <begin position="11"/>
        <end position="38"/>
    </location>
</feature>
<dbReference type="SMART" id="SM00355">
    <property type="entry name" value="ZnF_C2H2"/>
    <property type="match status" value="4"/>
</dbReference>
<evidence type="ECO:0000313" key="13">
    <source>
        <dbReference type="Ensembl" id="ENSACAP00000031577.1"/>
    </source>
</evidence>
<evidence type="ECO:0000256" key="11">
    <source>
        <dbReference type="PROSITE-ProRule" id="PRU00042"/>
    </source>
</evidence>
<feature type="domain" description="C2H2-type" evidence="12">
    <location>
        <begin position="116"/>
        <end position="143"/>
    </location>
</feature>
<dbReference type="FunFam" id="3.30.160.60:FF:000664">
    <property type="entry name" value="Uncharacterized protein"/>
    <property type="match status" value="2"/>
</dbReference>
<dbReference type="GO" id="GO:0003677">
    <property type="term" value="F:DNA binding"/>
    <property type="evidence" value="ECO:0007669"/>
    <property type="project" value="UniProtKB-KW"/>
</dbReference>
<comment type="similarity">
    <text evidence="2">Belongs to the krueppel C2H2-type zinc-finger protein family.</text>
</comment>
<dbReference type="SUPFAM" id="SSF57667">
    <property type="entry name" value="beta-beta-alpha zinc fingers"/>
    <property type="match status" value="3"/>
</dbReference>
<evidence type="ECO:0000256" key="6">
    <source>
        <dbReference type="ARBA" id="ARBA00022833"/>
    </source>
</evidence>
<comment type="subcellular location">
    <subcellularLocation>
        <location evidence="1">Nucleus</location>
    </subcellularLocation>
</comment>
<evidence type="ECO:0000256" key="8">
    <source>
        <dbReference type="ARBA" id="ARBA00023125"/>
    </source>
</evidence>
<keyword evidence="9" id="KW-0804">Transcription</keyword>
<evidence type="ECO:0000256" key="9">
    <source>
        <dbReference type="ARBA" id="ARBA00023163"/>
    </source>
</evidence>
<dbReference type="InterPro" id="IPR013087">
    <property type="entry name" value="Znf_C2H2_type"/>
</dbReference>
<dbReference type="PANTHER" id="PTHR24399">
    <property type="entry name" value="ZINC FINGER AND BTB DOMAIN-CONTAINING"/>
    <property type="match status" value="1"/>
</dbReference>
<keyword evidence="10" id="KW-0539">Nucleus</keyword>
<dbReference type="FunFam" id="3.30.160.60:FF:000383">
    <property type="entry name" value="Uncharacterized protein"/>
    <property type="match status" value="1"/>
</dbReference>
<reference evidence="13" key="3">
    <citation type="submission" date="2025-09" db="UniProtKB">
        <authorList>
            <consortium name="Ensembl"/>
        </authorList>
    </citation>
    <scope>IDENTIFICATION</scope>
</reference>
<feature type="domain" description="C2H2-type" evidence="12">
    <location>
        <begin position="88"/>
        <end position="115"/>
    </location>
</feature>
<accession>A0A803T8N7</accession>
<keyword evidence="7" id="KW-0805">Transcription regulation</keyword>
<dbReference type="GeneTree" id="ENSGT00940000164664"/>
<evidence type="ECO:0000256" key="5">
    <source>
        <dbReference type="ARBA" id="ARBA00022771"/>
    </source>
</evidence>
<dbReference type="AlphaFoldDB" id="A0A803T8N7"/>
<keyword evidence="4" id="KW-0677">Repeat</keyword>
<dbReference type="GO" id="GO:0005634">
    <property type="term" value="C:nucleus"/>
    <property type="evidence" value="ECO:0007669"/>
    <property type="project" value="UniProtKB-SubCell"/>
</dbReference>
<keyword evidence="6" id="KW-0862">Zinc</keyword>
<keyword evidence="3" id="KW-0479">Metal-binding</keyword>
<dbReference type="GO" id="GO:0008270">
    <property type="term" value="F:zinc ion binding"/>
    <property type="evidence" value="ECO:0007669"/>
    <property type="project" value="UniProtKB-KW"/>
</dbReference>
<dbReference type="InParanoid" id="A0A803T8N7"/>
<evidence type="ECO:0000256" key="7">
    <source>
        <dbReference type="ARBA" id="ARBA00023015"/>
    </source>
</evidence>
<evidence type="ECO:0000259" key="12">
    <source>
        <dbReference type="PROSITE" id="PS50157"/>
    </source>
</evidence>
<keyword evidence="8" id="KW-0238">DNA-binding</keyword>
<keyword evidence="14" id="KW-1185">Reference proteome</keyword>
<evidence type="ECO:0000256" key="10">
    <source>
        <dbReference type="ARBA" id="ARBA00023242"/>
    </source>
</evidence>